<evidence type="ECO:0000313" key="2">
    <source>
        <dbReference type="Proteomes" id="UP001164539"/>
    </source>
</evidence>
<sequence>MKGHNANCKVSGNLYMLIYGTMEIVLSQCPNLEKATFLSVVAAITSFAYALIALGLSTFKFFSHPGSRGSLMISKNGENISSTTKVWHVFQALGNIAFSYTYSILQLEIQDTLKPPENELMKKVSMCAIGGTTLFYISLACMAYAAFGNGVPGNVLSGFDNPFWLVDIANLAVIIHLIGAYQVMRAQKQILVFGGTGYIGKYMVKASVSFGHKTFVYARLISEKTTPSKLELSRSFSPLVSPLSRENSYPQVLDQLKIIDAIKVAGNIKRFIPSDFGSNCFGAYFVNILLRRHHQGDDIFVYGTGEAKALPHPENIPVSILYSFFANGELMNFELGEEDVEASKLYIDSEFTTIDQLLEIFLLNPPKPVIDSFE</sequence>
<name>A0ACC1XQF3_MELAZ</name>
<evidence type="ECO:0000313" key="1">
    <source>
        <dbReference type="EMBL" id="KAJ4713736.1"/>
    </source>
</evidence>
<keyword evidence="2" id="KW-1185">Reference proteome</keyword>
<dbReference type="EMBL" id="CM051401">
    <property type="protein sequence ID" value="KAJ4713736.1"/>
    <property type="molecule type" value="Genomic_DNA"/>
</dbReference>
<organism evidence="1 2">
    <name type="scientific">Melia azedarach</name>
    <name type="common">Chinaberry tree</name>
    <dbReference type="NCBI Taxonomy" id="155640"/>
    <lineage>
        <taxon>Eukaryota</taxon>
        <taxon>Viridiplantae</taxon>
        <taxon>Streptophyta</taxon>
        <taxon>Embryophyta</taxon>
        <taxon>Tracheophyta</taxon>
        <taxon>Spermatophyta</taxon>
        <taxon>Magnoliopsida</taxon>
        <taxon>eudicotyledons</taxon>
        <taxon>Gunneridae</taxon>
        <taxon>Pentapetalae</taxon>
        <taxon>rosids</taxon>
        <taxon>malvids</taxon>
        <taxon>Sapindales</taxon>
        <taxon>Meliaceae</taxon>
        <taxon>Melia</taxon>
    </lineage>
</organism>
<protein>
    <submittedName>
        <fullName evidence="1">Amino acid permease</fullName>
    </submittedName>
</protein>
<gene>
    <name evidence="1" type="ORF">OWV82_015790</name>
</gene>
<accession>A0ACC1XQF3</accession>
<proteinExistence type="predicted"/>
<comment type="caution">
    <text evidence="1">The sequence shown here is derived from an EMBL/GenBank/DDBJ whole genome shotgun (WGS) entry which is preliminary data.</text>
</comment>
<dbReference type="Proteomes" id="UP001164539">
    <property type="component" value="Chromosome 8"/>
</dbReference>
<reference evidence="1 2" key="1">
    <citation type="journal article" date="2023" name="Science">
        <title>Complex scaffold remodeling in plant triterpene biosynthesis.</title>
        <authorList>
            <person name="De La Pena R."/>
            <person name="Hodgson H."/>
            <person name="Liu J.C."/>
            <person name="Stephenson M.J."/>
            <person name="Martin A.C."/>
            <person name="Owen C."/>
            <person name="Harkess A."/>
            <person name="Leebens-Mack J."/>
            <person name="Jimenez L.E."/>
            <person name="Osbourn A."/>
            <person name="Sattely E.S."/>
        </authorList>
    </citation>
    <scope>NUCLEOTIDE SEQUENCE [LARGE SCALE GENOMIC DNA]</scope>
    <source>
        <strain evidence="2">cv. JPN11</strain>
        <tissue evidence="1">Leaf</tissue>
    </source>
</reference>